<comment type="caution">
    <text evidence="2">The sequence shown here is derived from an EMBL/GenBank/DDBJ whole genome shotgun (WGS) entry which is preliminary data.</text>
</comment>
<dbReference type="EMBL" id="NMUH01009482">
    <property type="protein sequence ID" value="MQM20101.1"/>
    <property type="molecule type" value="Genomic_DNA"/>
</dbReference>
<evidence type="ECO:0000313" key="2">
    <source>
        <dbReference type="EMBL" id="MQM20101.1"/>
    </source>
</evidence>
<dbReference type="AlphaFoldDB" id="A0A843XLN8"/>
<accession>A0A843XLN8</accession>
<protein>
    <submittedName>
        <fullName evidence="2">Uncharacterized protein</fullName>
    </submittedName>
</protein>
<proteinExistence type="predicted"/>
<sequence>MIRICTSSPVHSFHRDRHASFSAFSFPPRSGHGQLATSAALQHQIAQHTSFTSASDPQVHGTIAHRLHHPGLVATSAGPLPASSSIAPGQSSRPRSAPPGAPCLAGLIPAHRTCASSKPPCPPLHSTAKHQPPPSALLRILLHTNQLPLCTSAPNRFQELLLDLRVKKGKG</sequence>
<reference evidence="2" key="1">
    <citation type="submission" date="2017-07" db="EMBL/GenBank/DDBJ databases">
        <title>Taro Niue Genome Assembly and Annotation.</title>
        <authorList>
            <person name="Atibalentja N."/>
            <person name="Keating K."/>
            <person name="Fields C.J."/>
        </authorList>
    </citation>
    <scope>NUCLEOTIDE SEQUENCE</scope>
    <source>
        <strain evidence="2">Niue_2</strain>
        <tissue evidence="2">Leaf</tissue>
    </source>
</reference>
<gene>
    <name evidence="2" type="ORF">Taro_053115</name>
</gene>
<organism evidence="2 3">
    <name type="scientific">Colocasia esculenta</name>
    <name type="common">Wild taro</name>
    <name type="synonym">Arum esculentum</name>
    <dbReference type="NCBI Taxonomy" id="4460"/>
    <lineage>
        <taxon>Eukaryota</taxon>
        <taxon>Viridiplantae</taxon>
        <taxon>Streptophyta</taxon>
        <taxon>Embryophyta</taxon>
        <taxon>Tracheophyta</taxon>
        <taxon>Spermatophyta</taxon>
        <taxon>Magnoliopsida</taxon>
        <taxon>Liliopsida</taxon>
        <taxon>Araceae</taxon>
        <taxon>Aroideae</taxon>
        <taxon>Colocasieae</taxon>
        <taxon>Colocasia</taxon>
    </lineage>
</organism>
<feature type="region of interest" description="Disordered" evidence="1">
    <location>
        <begin position="73"/>
        <end position="103"/>
    </location>
</feature>
<name>A0A843XLN8_COLES</name>
<evidence type="ECO:0000256" key="1">
    <source>
        <dbReference type="SAM" id="MobiDB-lite"/>
    </source>
</evidence>
<dbReference type="Proteomes" id="UP000652761">
    <property type="component" value="Unassembled WGS sequence"/>
</dbReference>
<keyword evidence="3" id="KW-1185">Reference proteome</keyword>
<evidence type="ECO:0000313" key="3">
    <source>
        <dbReference type="Proteomes" id="UP000652761"/>
    </source>
</evidence>